<proteinExistence type="predicted"/>
<organism evidence="3 4">
    <name type="scientific">Endocarpon pusillum</name>
    <dbReference type="NCBI Taxonomy" id="364733"/>
    <lineage>
        <taxon>Eukaryota</taxon>
        <taxon>Fungi</taxon>
        <taxon>Dikarya</taxon>
        <taxon>Ascomycota</taxon>
        <taxon>Pezizomycotina</taxon>
        <taxon>Eurotiomycetes</taxon>
        <taxon>Chaetothyriomycetidae</taxon>
        <taxon>Verrucariales</taxon>
        <taxon>Verrucariaceae</taxon>
        <taxon>Endocarpon</taxon>
    </lineage>
</organism>
<dbReference type="PANTHER" id="PTHR11113">
    <property type="entry name" value="N-ACETYLGLUCOSAMINE-6-PHOSPHATE DEACETYLASE"/>
    <property type="match status" value="1"/>
</dbReference>
<dbReference type="GO" id="GO:0008448">
    <property type="term" value="F:N-acetylglucosamine-6-phosphate deacetylase activity"/>
    <property type="evidence" value="ECO:0007669"/>
    <property type="project" value="TreeGrafter"/>
</dbReference>
<dbReference type="AlphaFoldDB" id="A0A8H7AIB5"/>
<dbReference type="SUPFAM" id="SSF51556">
    <property type="entry name" value="Metallo-dependent hydrolases"/>
    <property type="match status" value="1"/>
</dbReference>
<dbReference type="Proteomes" id="UP000606974">
    <property type="component" value="Unassembled WGS sequence"/>
</dbReference>
<evidence type="ECO:0000313" key="4">
    <source>
        <dbReference type="Proteomes" id="UP000606974"/>
    </source>
</evidence>
<sequence>MNTPSHITKFTNSMLMRRNNNNNNNNNPINRNLLTDGERGKILSPKSSPYGSQLILDEIIDLKGKIFCPGFIAVQLNGGYQLDSFAPPATSRPDVYPAVIPHLGPSGYTKIAEDGAESFGAYFEGSFHSPERNGIQNFDVLLKDNSFGDLEACCGVENLNIELYIKRIAAATELSNMMFLIPELKSRNIVFSIGQTDHPRQKARKQSRPTPPCFNKPFFGLIVDGVHLHSSFVKIAYEAYPDGAILVTDAMRLVESPDGTYDWTNGDRIVKTRNFEPEVKRQDRWQYRLNDRMANNAPVPPVNAVITIAIRVPNPATAFNLAVNSIYSTPLHGSCEQTYKRTNVLFVIGVVPNKQQFPNIPENPISTTTGDWHSPDGRPLSTDEMTFNVDKHLSTVKCRCFKNLREIVSSIVQQMGGRAVFAAATPAQNITIFRQFYQQDPYNVTRAMLHGAGAKAINLDAIFNSQHVNQTPIGQNSGFDQVVVLRQWFEYFFEESCTIVGEHYVWGPTPNPFGPHEARLALQALRGRFLAANNNPQNNNPPVHILDPRNMPV</sequence>
<keyword evidence="1" id="KW-0378">Hydrolase</keyword>
<comment type="caution">
    <text evidence="3">The sequence shown here is derived from an EMBL/GenBank/DDBJ whole genome shotgun (WGS) entry which is preliminary data.</text>
</comment>
<protein>
    <recommendedName>
        <fullName evidence="5">N-acetylglucosamine-6-phosphate deacetylase</fullName>
    </recommendedName>
</protein>
<dbReference type="InterPro" id="IPR032466">
    <property type="entry name" value="Metal_Hydrolase"/>
</dbReference>
<dbReference type="EMBL" id="JAACFV010000039">
    <property type="protein sequence ID" value="KAF7509628.1"/>
    <property type="molecule type" value="Genomic_DNA"/>
</dbReference>
<name>A0A8H7AIB5_9EURO</name>
<dbReference type="GO" id="GO:0006046">
    <property type="term" value="P:N-acetylglucosamine catabolic process"/>
    <property type="evidence" value="ECO:0007669"/>
    <property type="project" value="TreeGrafter"/>
</dbReference>
<feature type="region of interest" description="Disordered" evidence="2">
    <location>
        <begin position="532"/>
        <end position="553"/>
    </location>
</feature>
<evidence type="ECO:0008006" key="5">
    <source>
        <dbReference type="Google" id="ProtNLM"/>
    </source>
</evidence>
<reference evidence="3" key="1">
    <citation type="submission" date="2020-02" db="EMBL/GenBank/DDBJ databases">
        <authorList>
            <person name="Palmer J.M."/>
        </authorList>
    </citation>
    <scope>NUCLEOTIDE SEQUENCE</scope>
    <source>
        <strain evidence="3">EPUS1.4</strain>
        <tissue evidence="3">Thallus</tissue>
    </source>
</reference>
<gene>
    <name evidence="3" type="ORF">GJ744_007666</name>
</gene>
<evidence type="ECO:0000256" key="1">
    <source>
        <dbReference type="ARBA" id="ARBA00022801"/>
    </source>
</evidence>
<dbReference type="OrthoDB" id="10264777at2759"/>
<accession>A0A8H7AIB5</accession>
<dbReference type="Gene3D" id="3.20.20.140">
    <property type="entry name" value="Metal-dependent hydrolases"/>
    <property type="match status" value="2"/>
</dbReference>
<dbReference type="PANTHER" id="PTHR11113:SF14">
    <property type="entry name" value="N-ACETYLGLUCOSAMINE-6-PHOSPHATE DEACETYLASE"/>
    <property type="match status" value="1"/>
</dbReference>
<feature type="compositionally biased region" description="Low complexity" evidence="2">
    <location>
        <begin position="533"/>
        <end position="542"/>
    </location>
</feature>
<evidence type="ECO:0000256" key="2">
    <source>
        <dbReference type="SAM" id="MobiDB-lite"/>
    </source>
</evidence>
<keyword evidence="4" id="KW-1185">Reference proteome</keyword>
<evidence type="ECO:0000313" key="3">
    <source>
        <dbReference type="EMBL" id="KAF7509628.1"/>
    </source>
</evidence>